<feature type="domain" description="Nudix hydrolase" evidence="4">
    <location>
        <begin position="13"/>
        <end position="148"/>
    </location>
</feature>
<evidence type="ECO:0000313" key="5">
    <source>
        <dbReference type="EMBL" id="BAJ27434.1"/>
    </source>
</evidence>
<organism evidence="5 6">
    <name type="scientific">Kitasatospora setae (strain ATCC 33774 / DSM 43861 / JCM 3304 / KCC A-0304 / NBRC 14216 / KM-6054)</name>
    <name type="common">Streptomyces setae</name>
    <dbReference type="NCBI Taxonomy" id="452652"/>
    <lineage>
        <taxon>Bacteria</taxon>
        <taxon>Bacillati</taxon>
        <taxon>Actinomycetota</taxon>
        <taxon>Actinomycetes</taxon>
        <taxon>Kitasatosporales</taxon>
        <taxon>Streptomycetaceae</taxon>
        <taxon>Kitasatospora</taxon>
    </lineage>
</organism>
<name>E4N8A3_KITSK</name>
<dbReference type="Proteomes" id="UP000007076">
    <property type="component" value="Chromosome"/>
</dbReference>
<comment type="cofactor">
    <cofactor evidence="1">
        <name>Mg(2+)</name>
        <dbReference type="ChEBI" id="CHEBI:18420"/>
    </cofactor>
</comment>
<dbReference type="PANTHER" id="PTHR43046:SF12">
    <property type="entry name" value="GDP-MANNOSE MANNOSYL HYDROLASE"/>
    <property type="match status" value="1"/>
</dbReference>
<dbReference type="eggNOG" id="COG1051">
    <property type="taxonomic scope" value="Bacteria"/>
</dbReference>
<dbReference type="RefSeq" id="WP_014134752.1">
    <property type="nucleotide sequence ID" value="NC_016109.1"/>
</dbReference>
<keyword evidence="3" id="KW-0460">Magnesium</keyword>
<keyword evidence="6" id="KW-1185">Reference proteome</keyword>
<dbReference type="Gene3D" id="3.90.79.10">
    <property type="entry name" value="Nucleoside Triphosphate Pyrophosphohydrolase"/>
    <property type="match status" value="1"/>
</dbReference>
<dbReference type="EMBL" id="AP010968">
    <property type="protein sequence ID" value="BAJ27434.1"/>
    <property type="molecule type" value="Genomic_DNA"/>
</dbReference>
<dbReference type="InterPro" id="IPR015797">
    <property type="entry name" value="NUDIX_hydrolase-like_dom_sf"/>
</dbReference>
<protein>
    <recommendedName>
        <fullName evidence="4">Nudix hydrolase domain-containing protein</fullName>
    </recommendedName>
</protein>
<dbReference type="AlphaFoldDB" id="E4N8A3"/>
<evidence type="ECO:0000256" key="2">
    <source>
        <dbReference type="ARBA" id="ARBA00022801"/>
    </source>
</evidence>
<sequence length="169" mass="18484">MGYADVPADMYQRTRRGAQGLARDDQGRVLFVRTLYGKGWIMPGGAVHDDEWIPDAMAREWAEETGLHREFGALLAVDQVPADPDSGSNPGIDFVFDAGVFTDGQAAALRVPVGAVTEIGGYEWVHPDKFDGHECIAEYTARRVRQALAAHRAGLWVPFLRHGVPDPAV</sequence>
<dbReference type="Pfam" id="PF00293">
    <property type="entry name" value="NUDIX"/>
    <property type="match status" value="1"/>
</dbReference>
<evidence type="ECO:0000259" key="4">
    <source>
        <dbReference type="PROSITE" id="PS51462"/>
    </source>
</evidence>
<dbReference type="PANTHER" id="PTHR43046">
    <property type="entry name" value="GDP-MANNOSE MANNOSYL HYDROLASE"/>
    <property type="match status" value="1"/>
</dbReference>
<dbReference type="KEGG" id="ksk:KSE_16080"/>
<dbReference type="HOGENOM" id="CLU_116199_0_0_11"/>
<accession>E4N8A3</accession>
<reference evidence="5 6" key="1">
    <citation type="journal article" date="2010" name="DNA Res.">
        <title>Genome sequence of Kitasatospora setae NBRC 14216T: an evolutionary snapshot of the family Streptomycetaceae.</title>
        <authorList>
            <person name="Ichikawa N."/>
            <person name="Oguchi A."/>
            <person name="Ikeda H."/>
            <person name="Ishikawa J."/>
            <person name="Kitani S."/>
            <person name="Watanabe Y."/>
            <person name="Nakamura S."/>
            <person name="Katano Y."/>
            <person name="Kishi E."/>
            <person name="Sasagawa M."/>
            <person name="Ankai A."/>
            <person name="Fukui S."/>
            <person name="Hashimoto Y."/>
            <person name="Kamata S."/>
            <person name="Otoguro M."/>
            <person name="Tanikawa S."/>
            <person name="Nihira T."/>
            <person name="Horinouchi S."/>
            <person name="Ohnishi Y."/>
            <person name="Hayakawa M."/>
            <person name="Kuzuyama T."/>
            <person name="Arisawa A."/>
            <person name="Nomoto F."/>
            <person name="Miura H."/>
            <person name="Takahashi Y."/>
            <person name="Fujita N."/>
        </authorList>
    </citation>
    <scope>NUCLEOTIDE SEQUENCE [LARGE SCALE GENOMIC DNA]</scope>
    <source>
        <strain evidence="6">ATCC 33774 / DSM 43861 / JCM 3304 / KCC A-0304 / NBRC 14216 / KM-6054</strain>
    </source>
</reference>
<dbReference type="STRING" id="452652.KSE_16080"/>
<evidence type="ECO:0000313" key="6">
    <source>
        <dbReference type="Proteomes" id="UP000007076"/>
    </source>
</evidence>
<dbReference type="GO" id="GO:0016787">
    <property type="term" value="F:hydrolase activity"/>
    <property type="evidence" value="ECO:0007669"/>
    <property type="project" value="UniProtKB-KW"/>
</dbReference>
<gene>
    <name evidence="5" type="ordered locus">KSE_16080</name>
</gene>
<dbReference type="InterPro" id="IPR000086">
    <property type="entry name" value="NUDIX_hydrolase_dom"/>
</dbReference>
<evidence type="ECO:0000256" key="3">
    <source>
        <dbReference type="ARBA" id="ARBA00022842"/>
    </source>
</evidence>
<dbReference type="SUPFAM" id="SSF55811">
    <property type="entry name" value="Nudix"/>
    <property type="match status" value="1"/>
</dbReference>
<dbReference type="PATRIC" id="fig|452652.3.peg.1610"/>
<evidence type="ECO:0000256" key="1">
    <source>
        <dbReference type="ARBA" id="ARBA00001946"/>
    </source>
</evidence>
<proteinExistence type="predicted"/>
<dbReference type="PROSITE" id="PS51462">
    <property type="entry name" value="NUDIX"/>
    <property type="match status" value="1"/>
</dbReference>
<keyword evidence="2" id="KW-0378">Hydrolase</keyword>